<reference evidence="1" key="1">
    <citation type="submission" date="2018-02" db="EMBL/GenBank/DDBJ databases">
        <title>Rhizophora mucronata_Transcriptome.</title>
        <authorList>
            <person name="Meera S.P."/>
            <person name="Sreeshan A."/>
            <person name="Augustine A."/>
        </authorList>
    </citation>
    <scope>NUCLEOTIDE SEQUENCE</scope>
    <source>
        <tissue evidence="1">Leaf</tissue>
    </source>
</reference>
<dbReference type="AlphaFoldDB" id="A0A2P2ISJ5"/>
<name>A0A2P2ISJ5_RHIMU</name>
<evidence type="ECO:0000313" key="1">
    <source>
        <dbReference type="EMBL" id="MBW84201.1"/>
    </source>
</evidence>
<protein>
    <submittedName>
        <fullName evidence="1">Uncharacterized protein</fullName>
    </submittedName>
</protein>
<organism evidence="1">
    <name type="scientific">Rhizophora mucronata</name>
    <name type="common">Asiatic mangrove</name>
    <dbReference type="NCBI Taxonomy" id="61149"/>
    <lineage>
        <taxon>Eukaryota</taxon>
        <taxon>Viridiplantae</taxon>
        <taxon>Streptophyta</taxon>
        <taxon>Embryophyta</taxon>
        <taxon>Tracheophyta</taxon>
        <taxon>Spermatophyta</taxon>
        <taxon>Magnoliopsida</taxon>
        <taxon>eudicotyledons</taxon>
        <taxon>Gunneridae</taxon>
        <taxon>Pentapetalae</taxon>
        <taxon>rosids</taxon>
        <taxon>fabids</taxon>
        <taxon>Malpighiales</taxon>
        <taxon>Rhizophoraceae</taxon>
        <taxon>Rhizophora</taxon>
    </lineage>
</organism>
<proteinExistence type="predicted"/>
<accession>A0A2P2ISJ5</accession>
<dbReference type="EMBL" id="GGEC01003718">
    <property type="protein sequence ID" value="MBW84201.1"/>
    <property type="molecule type" value="Transcribed_RNA"/>
</dbReference>
<sequence>MFDITDSGKSCKGTLISISVALNCVHPRQFVLLV</sequence>